<evidence type="ECO:0000313" key="2">
    <source>
        <dbReference type="Proteomes" id="UP000007590"/>
    </source>
</evidence>
<dbReference type="KEGG" id="scn:Solca_0831"/>
<protein>
    <submittedName>
        <fullName evidence="1">Uncharacterized protein</fullName>
    </submittedName>
</protein>
<proteinExistence type="predicted"/>
<evidence type="ECO:0000313" key="1">
    <source>
        <dbReference type="EMBL" id="AFD05946.1"/>
    </source>
</evidence>
<organism evidence="1 2">
    <name type="scientific">Solitalea canadensis (strain ATCC 29591 / DSM 3403 / JCM 21819 / LMG 8368 / NBRC 15130 / NCIMB 12057 / USAM 9D)</name>
    <name type="common">Flexibacter canadensis</name>
    <dbReference type="NCBI Taxonomy" id="929556"/>
    <lineage>
        <taxon>Bacteria</taxon>
        <taxon>Pseudomonadati</taxon>
        <taxon>Bacteroidota</taxon>
        <taxon>Sphingobacteriia</taxon>
        <taxon>Sphingobacteriales</taxon>
        <taxon>Sphingobacteriaceae</taxon>
        <taxon>Solitalea</taxon>
    </lineage>
</organism>
<dbReference type="HOGENOM" id="CLU_157285_0_0_10"/>
<dbReference type="AlphaFoldDB" id="H8KPP8"/>
<keyword evidence="2" id="KW-1185">Reference proteome</keyword>
<dbReference type="Proteomes" id="UP000007590">
    <property type="component" value="Chromosome"/>
</dbReference>
<accession>H8KPP8</accession>
<reference evidence="1" key="1">
    <citation type="submission" date="2012-02" db="EMBL/GenBank/DDBJ databases">
        <title>The complete genome of Solitalea canadensis DSM 3403.</title>
        <authorList>
            <consortium name="US DOE Joint Genome Institute (JGI-PGF)"/>
            <person name="Lucas S."/>
            <person name="Copeland A."/>
            <person name="Lapidus A."/>
            <person name="Glavina del Rio T."/>
            <person name="Dalin E."/>
            <person name="Tice H."/>
            <person name="Bruce D."/>
            <person name="Goodwin L."/>
            <person name="Pitluck S."/>
            <person name="Peters L."/>
            <person name="Ovchinnikova G."/>
            <person name="Lu M."/>
            <person name="Kyrpides N."/>
            <person name="Mavromatis K."/>
            <person name="Ivanova N."/>
            <person name="Brettin T."/>
            <person name="Detter J.C."/>
            <person name="Han C."/>
            <person name="Larimer F."/>
            <person name="Land M."/>
            <person name="Hauser L."/>
            <person name="Markowitz V."/>
            <person name="Cheng J.-F."/>
            <person name="Hugenholtz P."/>
            <person name="Woyke T."/>
            <person name="Wu D."/>
            <person name="Spring S."/>
            <person name="Schroeder M."/>
            <person name="Kopitz M."/>
            <person name="Brambilla E."/>
            <person name="Klenk H.-P."/>
            <person name="Eisen J.A."/>
        </authorList>
    </citation>
    <scope>NUCLEOTIDE SEQUENCE</scope>
    <source>
        <strain evidence="1">DSM 3403</strain>
    </source>
</reference>
<name>H8KPP8_SOLCM</name>
<dbReference type="EMBL" id="CP003349">
    <property type="protein sequence ID" value="AFD05946.1"/>
    <property type="molecule type" value="Genomic_DNA"/>
</dbReference>
<gene>
    <name evidence="1" type="ordered locus">Solca_0831</name>
</gene>
<sequence>MQKHSKKAANAQGAPAGIPKTVTLTVEAHPNLLSQAKLNCFVQWYTTGADAGKAMNSLLELFFQNLTNETHFPELDESEIFEMYMLYRFLYRLERQDHEELLEIVTQNNWVQ</sequence>
<dbReference type="RefSeq" id="WP_014679174.1">
    <property type="nucleotide sequence ID" value="NC_017770.1"/>
</dbReference>